<dbReference type="InterPro" id="IPR021520">
    <property type="entry name" value="Stealth_CR2"/>
</dbReference>
<evidence type="ECO:0000256" key="3">
    <source>
        <dbReference type="ARBA" id="ARBA00023169"/>
    </source>
</evidence>
<dbReference type="Proteomes" id="UP001203338">
    <property type="component" value="Unassembled WGS sequence"/>
</dbReference>
<feature type="domain" description="Stealth protein CR3 conserved region 3" evidence="6">
    <location>
        <begin position="192"/>
        <end position="230"/>
    </location>
</feature>
<dbReference type="PANTHER" id="PTHR24045">
    <property type="match status" value="1"/>
</dbReference>
<dbReference type="EMBL" id="JAMFLX010000019">
    <property type="protein sequence ID" value="MCL6271064.1"/>
    <property type="molecule type" value="Genomic_DNA"/>
</dbReference>
<keyword evidence="2" id="KW-0808">Transferase</keyword>
<evidence type="ECO:0000259" key="5">
    <source>
        <dbReference type="Pfam" id="PF17101"/>
    </source>
</evidence>
<feature type="domain" description="Stealth protein CR1 conserved region 1" evidence="5">
    <location>
        <begin position="4"/>
        <end position="25"/>
    </location>
</feature>
<gene>
    <name evidence="7" type="ORF">M3P05_14120</name>
</gene>
<dbReference type="RefSeq" id="WP_249700399.1">
    <property type="nucleotide sequence ID" value="NZ_JAMFLX010000019.1"/>
</dbReference>
<dbReference type="InterPro" id="IPR031357">
    <property type="entry name" value="Stealth_CR3"/>
</dbReference>
<dbReference type="Pfam" id="PF11380">
    <property type="entry name" value="Stealth_CR2"/>
    <property type="match status" value="1"/>
</dbReference>
<evidence type="ECO:0000313" key="7">
    <source>
        <dbReference type="EMBL" id="MCL6271064.1"/>
    </source>
</evidence>
<evidence type="ECO:0000259" key="6">
    <source>
        <dbReference type="Pfam" id="PF17102"/>
    </source>
</evidence>
<dbReference type="Pfam" id="PF17102">
    <property type="entry name" value="Stealth_CR3"/>
    <property type="match status" value="1"/>
</dbReference>
<evidence type="ECO:0000313" key="8">
    <source>
        <dbReference type="Proteomes" id="UP001203338"/>
    </source>
</evidence>
<dbReference type="Pfam" id="PF17101">
    <property type="entry name" value="Stealth_CR1"/>
    <property type="match status" value="1"/>
</dbReference>
<organism evidence="7 8">
    <name type="scientific">Parendozoicomonas callyspongiae</name>
    <dbReference type="NCBI Taxonomy" id="2942213"/>
    <lineage>
        <taxon>Bacteria</taxon>
        <taxon>Pseudomonadati</taxon>
        <taxon>Pseudomonadota</taxon>
        <taxon>Gammaproteobacteria</taxon>
        <taxon>Oceanospirillales</taxon>
        <taxon>Endozoicomonadaceae</taxon>
        <taxon>Parendozoicomonas</taxon>
    </lineage>
</organism>
<feature type="domain" description="Stealth protein CR2 conserved region 2" evidence="4">
    <location>
        <begin position="45"/>
        <end position="136"/>
    </location>
</feature>
<keyword evidence="3" id="KW-0270">Exopolysaccharide synthesis</keyword>
<dbReference type="InterPro" id="IPR031358">
    <property type="entry name" value="Stealth_CR1"/>
</dbReference>
<comment type="similarity">
    <text evidence="1">Belongs to the stealth family.</text>
</comment>
<name>A0ABT0PI92_9GAMM</name>
<comment type="caution">
    <text evidence="7">The sequence shown here is derived from an EMBL/GenBank/DDBJ whole genome shotgun (WGS) entry which is preliminary data.</text>
</comment>
<protein>
    <submittedName>
        <fullName evidence="7">Stealth CR1 domain-containing protein</fullName>
    </submittedName>
</protein>
<evidence type="ECO:0000259" key="4">
    <source>
        <dbReference type="Pfam" id="PF11380"/>
    </source>
</evidence>
<evidence type="ECO:0000256" key="1">
    <source>
        <dbReference type="ARBA" id="ARBA00007583"/>
    </source>
</evidence>
<proteinExistence type="inferred from homology"/>
<reference evidence="7 8" key="1">
    <citation type="submission" date="2022-05" db="EMBL/GenBank/DDBJ databases">
        <authorList>
            <person name="Park J.-S."/>
        </authorList>
    </citation>
    <scope>NUCLEOTIDE SEQUENCE [LARGE SCALE GENOMIC DNA]</scope>
    <source>
        <strain evidence="7 8">2012CJ34-2</strain>
    </source>
</reference>
<sequence length="314" mass="36538">MMDHIDIVITWVDGSDPAWRRKRAYWQNYEPQEGSVLRTGDVEGRYRDTGELKYLLRSIESYWPGKPNIFLVTDNQIPAWIRSDHPQLHIVDHQDYIPEQYLPLFSSQAIECQLHHIAGLSDTFVYFNDDVFLARPPEWDLMAGLNGPVFPVAEIMEENSGPEMFSDQLSVTYCCRWIQKVFKIQQEPWLPAHAPRMLNKDWLNQLEETFPELFQAVLSQRFRSEQGINITGELYYRWHLAEGRGEVRDVPVLYIESCADNAQALYEQGLSNPEQWPYITINDTGDNRTDIGQETLAMIEFLEAGFPEPSSFEI</sequence>
<dbReference type="PANTHER" id="PTHR24045:SF0">
    <property type="entry name" value="N-ACETYLGLUCOSAMINE-1-PHOSPHOTRANSFERASE SUBUNITS ALPHA_BETA"/>
    <property type="match status" value="1"/>
</dbReference>
<keyword evidence="8" id="KW-1185">Reference proteome</keyword>
<evidence type="ECO:0000256" key="2">
    <source>
        <dbReference type="ARBA" id="ARBA00022679"/>
    </source>
</evidence>
<accession>A0ABT0PI92</accession>
<dbReference type="InterPro" id="IPR047141">
    <property type="entry name" value="Stealth"/>
</dbReference>